<dbReference type="EC" id="6.3.3.2" evidence="4"/>
<dbReference type="GO" id="GO:0030272">
    <property type="term" value="F:5-formyltetrahydrofolate cyclo-ligase activity"/>
    <property type="evidence" value="ECO:0007669"/>
    <property type="project" value="UniProtKB-EC"/>
</dbReference>
<evidence type="ECO:0000313" key="5">
    <source>
        <dbReference type="EMBL" id="MET3574766.1"/>
    </source>
</evidence>
<evidence type="ECO:0000256" key="2">
    <source>
        <dbReference type="ARBA" id="ARBA00022741"/>
    </source>
</evidence>
<reference evidence="5 6" key="1">
    <citation type="submission" date="2024-06" db="EMBL/GenBank/DDBJ databases">
        <title>Genomic Encyclopedia of Type Strains, Phase IV (KMG-IV): sequencing the most valuable type-strain genomes for metagenomic binning, comparative biology and taxonomic classification.</title>
        <authorList>
            <person name="Goeker M."/>
        </authorList>
    </citation>
    <scope>NUCLEOTIDE SEQUENCE [LARGE SCALE GENOMIC DNA]</scope>
    <source>
        <strain evidence="5 6">DSM 26128</strain>
    </source>
</reference>
<evidence type="ECO:0000256" key="1">
    <source>
        <dbReference type="ARBA" id="ARBA00010638"/>
    </source>
</evidence>
<keyword evidence="2 4" id="KW-0547">Nucleotide-binding</keyword>
<comment type="cofactor">
    <cofactor evidence="4">
        <name>Mg(2+)</name>
        <dbReference type="ChEBI" id="CHEBI:18420"/>
    </cofactor>
</comment>
<dbReference type="Proteomes" id="UP001549099">
    <property type="component" value="Unassembled WGS sequence"/>
</dbReference>
<protein>
    <recommendedName>
        <fullName evidence="4">5-formyltetrahydrofolate cyclo-ligase</fullName>
        <ecNumber evidence="4">6.3.3.2</ecNumber>
    </recommendedName>
</protein>
<comment type="caution">
    <text evidence="5">The sequence shown here is derived from an EMBL/GenBank/DDBJ whole genome shotgun (WGS) entry which is preliminary data.</text>
</comment>
<evidence type="ECO:0000256" key="4">
    <source>
        <dbReference type="RuleBase" id="RU361279"/>
    </source>
</evidence>
<dbReference type="EMBL" id="JBEPLW010000002">
    <property type="protein sequence ID" value="MET3574766.1"/>
    <property type="molecule type" value="Genomic_DNA"/>
</dbReference>
<dbReference type="InterPro" id="IPR024185">
    <property type="entry name" value="FTHF_cligase-like_sf"/>
</dbReference>
<dbReference type="SUPFAM" id="SSF100950">
    <property type="entry name" value="NagB/RpiA/CoA transferase-like"/>
    <property type="match status" value="1"/>
</dbReference>
<evidence type="ECO:0000313" key="6">
    <source>
        <dbReference type="Proteomes" id="UP001549099"/>
    </source>
</evidence>
<keyword evidence="4" id="KW-0479">Metal-binding</keyword>
<proteinExistence type="inferred from homology"/>
<keyword evidence="6" id="KW-1185">Reference proteome</keyword>
<keyword evidence="4" id="KW-0460">Magnesium</keyword>
<keyword evidence="5" id="KW-0436">Ligase</keyword>
<comment type="catalytic activity">
    <reaction evidence="4">
        <text>(6S)-5-formyl-5,6,7,8-tetrahydrofolate + ATP = (6R)-5,10-methenyltetrahydrofolate + ADP + phosphate</text>
        <dbReference type="Rhea" id="RHEA:10488"/>
        <dbReference type="ChEBI" id="CHEBI:30616"/>
        <dbReference type="ChEBI" id="CHEBI:43474"/>
        <dbReference type="ChEBI" id="CHEBI:57455"/>
        <dbReference type="ChEBI" id="CHEBI:57457"/>
        <dbReference type="ChEBI" id="CHEBI:456216"/>
        <dbReference type="EC" id="6.3.3.2"/>
    </reaction>
</comment>
<accession>A0ABV2G902</accession>
<dbReference type="PANTHER" id="PTHR23407:SF1">
    <property type="entry name" value="5-FORMYLTETRAHYDROFOLATE CYCLO-LIGASE"/>
    <property type="match status" value="1"/>
</dbReference>
<dbReference type="PIRSF" id="PIRSF006806">
    <property type="entry name" value="FTHF_cligase"/>
    <property type="match status" value="1"/>
</dbReference>
<organism evidence="5 6">
    <name type="scientific">Bhargavaea ullalensis</name>
    <dbReference type="NCBI Taxonomy" id="1265685"/>
    <lineage>
        <taxon>Bacteria</taxon>
        <taxon>Bacillati</taxon>
        <taxon>Bacillota</taxon>
        <taxon>Bacilli</taxon>
        <taxon>Bacillales</taxon>
        <taxon>Caryophanaceae</taxon>
        <taxon>Bhargavaea</taxon>
    </lineage>
</organism>
<name>A0ABV2G902_9BACL</name>
<dbReference type="RefSeq" id="WP_354195262.1">
    <property type="nucleotide sequence ID" value="NZ_JBEPLW010000002.1"/>
</dbReference>
<evidence type="ECO:0000256" key="3">
    <source>
        <dbReference type="ARBA" id="ARBA00022840"/>
    </source>
</evidence>
<dbReference type="Pfam" id="PF01812">
    <property type="entry name" value="5-FTHF_cyc-lig"/>
    <property type="match status" value="1"/>
</dbReference>
<keyword evidence="3 4" id="KW-0067">ATP-binding</keyword>
<dbReference type="InterPro" id="IPR037171">
    <property type="entry name" value="NagB/RpiA_transferase-like"/>
</dbReference>
<dbReference type="PANTHER" id="PTHR23407">
    <property type="entry name" value="ATPASE INHIBITOR/5-FORMYLTETRAHYDROFOLATE CYCLO-LIGASE"/>
    <property type="match status" value="1"/>
</dbReference>
<dbReference type="NCBIfam" id="TIGR02727">
    <property type="entry name" value="MTHFS_bact"/>
    <property type="match status" value="1"/>
</dbReference>
<comment type="similarity">
    <text evidence="1 4">Belongs to the 5-formyltetrahydrofolate cyclo-ligase family.</text>
</comment>
<dbReference type="InterPro" id="IPR002698">
    <property type="entry name" value="FTHF_cligase"/>
</dbReference>
<gene>
    <name evidence="5" type="ORF">ABID49_000648</name>
</gene>
<dbReference type="Gene3D" id="3.40.50.10420">
    <property type="entry name" value="NagB/RpiA/CoA transferase-like"/>
    <property type="match status" value="1"/>
</dbReference>
<sequence>MDKKEIRRAVLGWLRGLSEDDHRIKGRRAADRLISDNRFGEADTIGITVSRHPEIDTLPVIRAAWKAGKRVAVPRCHPADRSMQFREITSFDQLETVYMDLREPAEGRTRPVAKEEIGLIVVPGVVFSPDGFRIGFGGGYYDRYLAGYRGETVSLALEGQLTEGLPAEPHDIPVGSIMTESRTIECGEARDGDRS</sequence>